<feature type="transmembrane region" description="Helical" evidence="7">
    <location>
        <begin position="59"/>
        <end position="79"/>
    </location>
</feature>
<reference evidence="9" key="2">
    <citation type="submission" date="2020-09" db="EMBL/GenBank/DDBJ databases">
        <authorList>
            <person name="Sun Q."/>
            <person name="Zhou Y."/>
        </authorList>
    </citation>
    <scope>NUCLEOTIDE SEQUENCE</scope>
    <source>
        <strain evidence="9">CGMCC 4.7308</strain>
    </source>
</reference>
<evidence type="ECO:0000256" key="7">
    <source>
        <dbReference type="SAM" id="Phobius"/>
    </source>
</evidence>
<feature type="transmembrane region" description="Helical" evidence="7">
    <location>
        <begin position="278"/>
        <end position="299"/>
    </location>
</feature>
<dbReference type="GO" id="GO:0022857">
    <property type="term" value="F:transmembrane transporter activity"/>
    <property type="evidence" value="ECO:0007669"/>
    <property type="project" value="InterPro"/>
</dbReference>
<evidence type="ECO:0000256" key="3">
    <source>
        <dbReference type="ARBA" id="ARBA00022475"/>
    </source>
</evidence>
<keyword evidence="2" id="KW-0813">Transport</keyword>
<dbReference type="PANTHER" id="PTHR42718">
    <property type="entry name" value="MAJOR FACILITATOR SUPERFAMILY MULTIDRUG TRANSPORTER MFSC"/>
    <property type="match status" value="1"/>
</dbReference>
<feature type="transmembrane region" description="Helical" evidence="7">
    <location>
        <begin position="415"/>
        <end position="439"/>
    </location>
</feature>
<evidence type="ECO:0000256" key="2">
    <source>
        <dbReference type="ARBA" id="ARBA00022448"/>
    </source>
</evidence>
<dbReference type="InterPro" id="IPR011701">
    <property type="entry name" value="MFS"/>
</dbReference>
<evidence type="ECO:0000256" key="5">
    <source>
        <dbReference type="ARBA" id="ARBA00022989"/>
    </source>
</evidence>
<evidence type="ECO:0000313" key="10">
    <source>
        <dbReference type="Proteomes" id="UP000655208"/>
    </source>
</evidence>
<evidence type="ECO:0000313" key="9">
    <source>
        <dbReference type="EMBL" id="GGL87787.1"/>
    </source>
</evidence>
<feature type="transmembrane region" description="Helical" evidence="7">
    <location>
        <begin position="339"/>
        <end position="359"/>
    </location>
</feature>
<dbReference type="AlphaFoldDB" id="A0A917SM46"/>
<feature type="transmembrane region" description="Helical" evidence="7">
    <location>
        <begin position="211"/>
        <end position="229"/>
    </location>
</feature>
<dbReference type="GO" id="GO:0005886">
    <property type="term" value="C:plasma membrane"/>
    <property type="evidence" value="ECO:0007669"/>
    <property type="project" value="UniProtKB-SubCell"/>
</dbReference>
<keyword evidence="10" id="KW-1185">Reference proteome</keyword>
<feature type="domain" description="Major facilitator superfamily (MFS) profile" evidence="8">
    <location>
        <begin position="25"/>
        <end position="481"/>
    </location>
</feature>
<feature type="transmembrane region" description="Helical" evidence="7">
    <location>
        <begin position="371"/>
        <end position="394"/>
    </location>
</feature>
<dbReference type="RefSeq" id="WP_188939824.1">
    <property type="nucleotide sequence ID" value="NZ_BMNA01000001.1"/>
</dbReference>
<evidence type="ECO:0000256" key="4">
    <source>
        <dbReference type="ARBA" id="ARBA00022692"/>
    </source>
</evidence>
<feature type="transmembrane region" description="Helical" evidence="7">
    <location>
        <begin position="459"/>
        <end position="477"/>
    </location>
</feature>
<keyword evidence="4 7" id="KW-0812">Transmembrane</keyword>
<dbReference type="NCBIfam" id="TIGR00711">
    <property type="entry name" value="efflux_EmrB"/>
    <property type="match status" value="1"/>
</dbReference>
<dbReference type="PANTHER" id="PTHR42718:SF46">
    <property type="entry name" value="BLR6921 PROTEIN"/>
    <property type="match status" value="1"/>
</dbReference>
<feature type="transmembrane region" description="Helical" evidence="7">
    <location>
        <begin position="178"/>
        <end position="199"/>
    </location>
</feature>
<keyword evidence="3" id="KW-1003">Cell membrane</keyword>
<dbReference type="InterPro" id="IPR020846">
    <property type="entry name" value="MFS_dom"/>
</dbReference>
<sequence>MTLSLPHPHRSAAGPATGDRRRAAVLALVLTAQLMVTLDATIVNIALPDIAGALAFSPTGLSWVVTAYTLVFGGLLLLGARAGDLFGRRRVFTAGITVFTLSSLAGGFAQDAATLLAARAVQGAGAALAAPSALALLMTLFPGRAERTRALGYYTAVSIGGSALGLIVGGVLTQWVSWRWVLFVNVPIGLAVLAGVRVLSETARSRGRVDVAGAVTSTLGMTGLVYGFVRAAERSWTDPLTLVAFGAGAVLLAAFVLIERRSSSPITPLRLFADRDRATSYVARLLLVAGMMGMFFFLTQFLQEILGYSAVVTGLAFLPLTVTLFGSSQLSARVLVGRFATRTLIAGGLAVSTVGLAWLTRLDAGSGYLDLLLPLLLFGLGNGVAFVPLTAASLSGVAPEDSGAASGLVNVMQQVGGALGLAVLVTVFGSASRSAAASATGTAADRARAAFVAGSERGFTVAAIFLAATVLLVLVALRRSPRPVAARAVGADSAPAAATAPAAVTAVSDAADVLAELDGAPRPAAATA</sequence>
<dbReference type="EMBL" id="BMNA01000001">
    <property type="protein sequence ID" value="GGL87787.1"/>
    <property type="molecule type" value="Genomic_DNA"/>
</dbReference>
<feature type="transmembrane region" description="Helical" evidence="7">
    <location>
        <begin position="91"/>
        <end position="109"/>
    </location>
</feature>
<dbReference type="Gene3D" id="1.20.1250.20">
    <property type="entry name" value="MFS general substrate transporter like domains"/>
    <property type="match status" value="1"/>
</dbReference>
<dbReference type="SUPFAM" id="SSF103473">
    <property type="entry name" value="MFS general substrate transporter"/>
    <property type="match status" value="1"/>
</dbReference>
<gene>
    <name evidence="9" type="ORF">GCM10011594_04290</name>
</gene>
<dbReference type="InterPro" id="IPR004638">
    <property type="entry name" value="EmrB-like"/>
</dbReference>
<dbReference type="Proteomes" id="UP000655208">
    <property type="component" value="Unassembled WGS sequence"/>
</dbReference>
<organism evidence="9 10">
    <name type="scientific">Nakamurella endophytica</name>
    <dbReference type="NCBI Taxonomy" id="1748367"/>
    <lineage>
        <taxon>Bacteria</taxon>
        <taxon>Bacillati</taxon>
        <taxon>Actinomycetota</taxon>
        <taxon>Actinomycetes</taxon>
        <taxon>Nakamurellales</taxon>
        <taxon>Nakamurellaceae</taxon>
        <taxon>Nakamurella</taxon>
    </lineage>
</organism>
<feature type="transmembrane region" description="Helical" evidence="7">
    <location>
        <begin position="153"/>
        <end position="172"/>
    </location>
</feature>
<dbReference type="InterPro" id="IPR036259">
    <property type="entry name" value="MFS_trans_sf"/>
</dbReference>
<evidence type="ECO:0000256" key="1">
    <source>
        <dbReference type="ARBA" id="ARBA00004651"/>
    </source>
</evidence>
<reference evidence="9" key="1">
    <citation type="journal article" date="2014" name="Int. J. Syst. Evol. Microbiol.">
        <title>Complete genome sequence of Corynebacterium casei LMG S-19264T (=DSM 44701T), isolated from a smear-ripened cheese.</title>
        <authorList>
            <consortium name="US DOE Joint Genome Institute (JGI-PGF)"/>
            <person name="Walter F."/>
            <person name="Albersmeier A."/>
            <person name="Kalinowski J."/>
            <person name="Ruckert C."/>
        </authorList>
    </citation>
    <scope>NUCLEOTIDE SEQUENCE</scope>
    <source>
        <strain evidence="9">CGMCC 4.7308</strain>
    </source>
</reference>
<feature type="transmembrane region" description="Helical" evidence="7">
    <location>
        <begin position="121"/>
        <end position="141"/>
    </location>
</feature>
<proteinExistence type="predicted"/>
<comment type="caution">
    <text evidence="9">The sequence shown here is derived from an EMBL/GenBank/DDBJ whole genome shotgun (WGS) entry which is preliminary data.</text>
</comment>
<keyword evidence="6 7" id="KW-0472">Membrane</keyword>
<dbReference type="Gene3D" id="1.20.1720.10">
    <property type="entry name" value="Multidrug resistance protein D"/>
    <property type="match status" value="1"/>
</dbReference>
<feature type="transmembrane region" description="Helical" evidence="7">
    <location>
        <begin position="305"/>
        <end position="327"/>
    </location>
</feature>
<feature type="transmembrane region" description="Helical" evidence="7">
    <location>
        <begin position="241"/>
        <end position="258"/>
    </location>
</feature>
<feature type="transmembrane region" description="Helical" evidence="7">
    <location>
        <begin position="25"/>
        <end position="47"/>
    </location>
</feature>
<keyword evidence="5 7" id="KW-1133">Transmembrane helix</keyword>
<protein>
    <submittedName>
        <fullName evidence="9">MFS transporter</fullName>
    </submittedName>
</protein>
<accession>A0A917SM46</accession>
<comment type="subcellular location">
    <subcellularLocation>
        <location evidence="1">Cell membrane</location>
        <topology evidence="1">Multi-pass membrane protein</topology>
    </subcellularLocation>
</comment>
<dbReference type="Pfam" id="PF07690">
    <property type="entry name" value="MFS_1"/>
    <property type="match status" value="1"/>
</dbReference>
<name>A0A917SM46_9ACTN</name>
<evidence type="ECO:0000259" key="8">
    <source>
        <dbReference type="PROSITE" id="PS50850"/>
    </source>
</evidence>
<dbReference type="CDD" id="cd17321">
    <property type="entry name" value="MFS_MMR_MDR_like"/>
    <property type="match status" value="1"/>
</dbReference>
<evidence type="ECO:0000256" key="6">
    <source>
        <dbReference type="ARBA" id="ARBA00023136"/>
    </source>
</evidence>
<dbReference type="PROSITE" id="PS50850">
    <property type="entry name" value="MFS"/>
    <property type="match status" value="1"/>
</dbReference>